<dbReference type="VEuPathDB" id="GiardiaDB:DHA2_152169"/>
<name>V6TDF2_GIAIN</name>
<organism evidence="2 3">
    <name type="scientific">Giardia intestinalis</name>
    <name type="common">Giardia lamblia</name>
    <dbReference type="NCBI Taxonomy" id="5741"/>
    <lineage>
        <taxon>Eukaryota</taxon>
        <taxon>Metamonada</taxon>
        <taxon>Diplomonadida</taxon>
        <taxon>Hexamitidae</taxon>
        <taxon>Giardiinae</taxon>
        <taxon>Giardia</taxon>
    </lineage>
</organism>
<dbReference type="AlphaFoldDB" id="V6TDF2"/>
<dbReference type="Proteomes" id="UP000018320">
    <property type="component" value="Unassembled WGS sequence"/>
</dbReference>
<feature type="coiled-coil region" evidence="1">
    <location>
        <begin position="211"/>
        <end position="238"/>
    </location>
</feature>
<accession>V6TDF2</accession>
<dbReference type="VEuPathDB" id="GiardiaDB:GL50581_1175"/>
<evidence type="ECO:0000313" key="3">
    <source>
        <dbReference type="Proteomes" id="UP000018320"/>
    </source>
</evidence>
<gene>
    <name evidence="2" type="ORF">DHA2_152169</name>
</gene>
<keyword evidence="1" id="KW-0175">Coiled coil</keyword>
<evidence type="ECO:0000313" key="2">
    <source>
        <dbReference type="EMBL" id="ESU36851.1"/>
    </source>
</evidence>
<sequence length="319" mass="35581">MLYMTTVANRAERAEAFSREYAVSTFDGQGDNLMSITELLDQGSTISGNASQLDEKYARRMQLLDTRKRLNKTLQEVTSTASDLRAQLLLVNNTISPVKEAINILSDTIKDSQQVITDCEAKKAELEGIYINKCEEYDRLIAISAQLREKNEIMKNQLEEITETTEYSGSEAKGSSITDALKNNDPSISTRFGIARRHHELESDQVVQSTSSALMQEAEALRQAIADKQKDIQHSRQSAERIEASTAELRGLITQLSSVLTQPSSTMYGPPGSDIYLIAPCRHLIVTIGSPLVPQRDRCPKCYARVTDILKVEQYKNTV</sequence>
<comment type="caution">
    <text evidence="2">The sequence shown here is derived from an EMBL/GenBank/DDBJ whole genome shotgun (WGS) entry which is preliminary data.</text>
</comment>
<dbReference type="EMBL" id="AHGT01000038">
    <property type="protein sequence ID" value="ESU36851.1"/>
    <property type="molecule type" value="Genomic_DNA"/>
</dbReference>
<dbReference type="VEuPathDB" id="GiardiaDB:QR46_2742"/>
<evidence type="ECO:0008006" key="4">
    <source>
        <dbReference type="Google" id="ProtNLM"/>
    </source>
</evidence>
<evidence type="ECO:0000256" key="1">
    <source>
        <dbReference type="SAM" id="Coils"/>
    </source>
</evidence>
<reference evidence="2 3" key="2">
    <citation type="journal article" date="2013" name="Genome Biol. Evol.">
        <title>Genome sequencing of Giardia lamblia genotypes A2 and B isolates (DH and GS) and comparative analysis with the genomes of genotypes A1 and E (WB and Pig).</title>
        <authorList>
            <person name="Adam R.D."/>
            <person name="Dahlstrom E.W."/>
            <person name="Martens C.A."/>
            <person name="Bruno D.P."/>
            <person name="Barbian K.D."/>
            <person name="Ricklefs S.M."/>
            <person name="Hernandez M.M."/>
            <person name="Narla N.P."/>
            <person name="Patel R.B."/>
            <person name="Porcella S.F."/>
            <person name="Nash T.E."/>
        </authorList>
    </citation>
    <scope>NUCLEOTIDE SEQUENCE [LARGE SCALE GENOMIC DNA]</scope>
    <source>
        <strain evidence="2 3">DH</strain>
    </source>
</reference>
<protein>
    <recommendedName>
        <fullName evidence="4">Protein 21.1</fullName>
    </recommendedName>
</protein>
<dbReference type="VEuPathDB" id="GiardiaDB:GL50803_0013437"/>
<reference evidence="3" key="1">
    <citation type="submission" date="2012-02" db="EMBL/GenBank/DDBJ databases">
        <title>Genome sequencing of Giardia lamblia Genotypes A2 and B isolates (DH and GS) and comparative analysis with the genomes of Genotypes A1 and E (WB and Pig).</title>
        <authorList>
            <person name="Adam R."/>
            <person name="Dahlstrom E."/>
            <person name="Martens C."/>
            <person name="Bruno D."/>
            <person name="Barbian K."/>
            <person name="Porcella S.F."/>
            <person name="Nash T."/>
        </authorList>
    </citation>
    <scope>NUCLEOTIDE SEQUENCE</scope>
    <source>
        <strain evidence="3">DH</strain>
    </source>
</reference>
<proteinExistence type="predicted"/>
<feature type="coiled-coil region" evidence="1">
    <location>
        <begin position="137"/>
        <end position="164"/>
    </location>
</feature>